<feature type="compositionally biased region" description="Basic and acidic residues" evidence="1">
    <location>
        <begin position="115"/>
        <end position="124"/>
    </location>
</feature>
<gene>
    <name evidence="2" type="ORF">TrCOL_g6675</name>
</gene>
<keyword evidence="3" id="KW-1185">Reference proteome</keyword>
<dbReference type="OrthoDB" id="10411954at2759"/>
<evidence type="ECO:0000256" key="1">
    <source>
        <dbReference type="SAM" id="MobiDB-lite"/>
    </source>
</evidence>
<feature type="region of interest" description="Disordered" evidence="1">
    <location>
        <begin position="59"/>
        <end position="86"/>
    </location>
</feature>
<feature type="compositionally biased region" description="Basic and acidic residues" evidence="1">
    <location>
        <begin position="137"/>
        <end position="153"/>
    </location>
</feature>
<feature type="region of interest" description="Disordered" evidence="1">
    <location>
        <begin position="1"/>
        <end position="32"/>
    </location>
</feature>
<dbReference type="EMBL" id="BRYA01000399">
    <property type="protein sequence ID" value="GMI48472.1"/>
    <property type="molecule type" value="Genomic_DNA"/>
</dbReference>
<accession>A0A9W7GML7</accession>
<dbReference type="AlphaFoldDB" id="A0A9W7GML7"/>
<sequence>MSDENNGAESVPDEWRKNKDNIAKNKLDSSEPLIVSEDQAKLVGDDRVVPREWRRASLPTEIGGKQVDVEVAGTSPPSNPDPIEWKNHKENIGKRADSFSSGVVDEDQAKLVKDHRVVPKEWRRASMTPTAAAGSEGKFEPQRKDSTPQEWRRASVQALPASEHDNLGRRPSHIFQREEEKVKKKIGLESVPDSWVGNTQSMRKLSVNSEGKSEGGSTSDGQDELVETNEAKQFFN</sequence>
<organism evidence="2 3">
    <name type="scientific">Triparma columacea</name>
    <dbReference type="NCBI Taxonomy" id="722753"/>
    <lineage>
        <taxon>Eukaryota</taxon>
        <taxon>Sar</taxon>
        <taxon>Stramenopiles</taxon>
        <taxon>Ochrophyta</taxon>
        <taxon>Bolidophyceae</taxon>
        <taxon>Parmales</taxon>
        <taxon>Triparmaceae</taxon>
        <taxon>Triparma</taxon>
    </lineage>
</organism>
<protein>
    <submittedName>
        <fullName evidence="2">Uncharacterized protein</fullName>
    </submittedName>
</protein>
<feature type="compositionally biased region" description="Basic and acidic residues" evidence="1">
    <location>
        <begin position="13"/>
        <end position="29"/>
    </location>
</feature>
<comment type="caution">
    <text evidence="2">The sequence shown here is derived from an EMBL/GenBank/DDBJ whole genome shotgun (WGS) entry which is preliminary data.</text>
</comment>
<proteinExistence type="predicted"/>
<evidence type="ECO:0000313" key="3">
    <source>
        <dbReference type="Proteomes" id="UP001165065"/>
    </source>
</evidence>
<reference evidence="3" key="1">
    <citation type="journal article" date="2023" name="Commun. Biol.">
        <title>Genome analysis of Parmales, the sister group of diatoms, reveals the evolutionary specialization of diatoms from phago-mixotrophs to photoautotrophs.</title>
        <authorList>
            <person name="Ban H."/>
            <person name="Sato S."/>
            <person name="Yoshikawa S."/>
            <person name="Yamada K."/>
            <person name="Nakamura Y."/>
            <person name="Ichinomiya M."/>
            <person name="Sato N."/>
            <person name="Blanc-Mathieu R."/>
            <person name="Endo H."/>
            <person name="Kuwata A."/>
            <person name="Ogata H."/>
        </authorList>
    </citation>
    <scope>NUCLEOTIDE SEQUENCE [LARGE SCALE GENOMIC DNA]</scope>
</reference>
<feature type="region of interest" description="Disordered" evidence="1">
    <location>
        <begin position="115"/>
        <end position="236"/>
    </location>
</feature>
<feature type="compositionally biased region" description="Polar residues" evidence="1">
    <location>
        <begin position="196"/>
        <end position="220"/>
    </location>
</feature>
<name>A0A9W7GML7_9STRA</name>
<dbReference type="Proteomes" id="UP001165065">
    <property type="component" value="Unassembled WGS sequence"/>
</dbReference>
<evidence type="ECO:0000313" key="2">
    <source>
        <dbReference type="EMBL" id="GMI48472.1"/>
    </source>
</evidence>